<evidence type="ECO:0000313" key="1">
    <source>
        <dbReference type="EMBL" id="GFY06971.1"/>
    </source>
</evidence>
<protein>
    <submittedName>
        <fullName evidence="1">Uncharacterized protein</fullName>
    </submittedName>
</protein>
<keyword evidence="2" id="KW-1185">Reference proteome</keyword>
<dbReference type="AlphaFoldDB" id="A0A8X6S5Q0"/>
<gene>
    <name evidence="1" type="ORF">TNCV_4090731</name>
</gene>
<accession>A0A8X6S5Q0</accession>
<evidence type="ECO:0000313" key="2">
    <source>
        <dbReference type="Proteomes" id="UP000887159"/>
    </source>
</evidence>
<comment type="caution">
    <text evidence="1">The sequence shown here is derived from an EMBL/GenBank/DDBJ whole genome shotgun (WGS) entry which is preliminary data.</text>
</comment>
<dbReference type="EMBL" id="BMAU01021265">
    <property type="protein sequence ID" value="GFY06971.1"/>
    <property type="molecule type" value="Genomic_DNA"/>
</dbReference>
<proteinExistence type="predicted"/>
<sequence length="149" mass="17299">MESTAKRESSYWQVRIMAPNGCPVGGRSCHYFWPKEPKGHVKEKTHEPVTKLVKHCSFPLFNGVIPDGTLVALMTIVWPRYPNGYGQELVAKVSWYRFLLPLKTRRVDGVDAHSIDLSSMPFRWRGVVVRREKCYLRCCPHHLTEVRNF</sequence>
<organism evidence="1 2">
    <name type="scientific">Trichonephila clavipes</name>
    <name type="common">Golden silk orbweaver</name>
    <name type="synonym">Nephila clavipes</name>
    <dbReference type="NCBI Taxonomy" id="2585209"/>
    <lineage>
        <taxon>Eukaryota</taxon>
        <taxon>Metazoa</taxon>
        <taxon>Ecdysozoa</taxon>
        <taxon>Arthropoda</taxon>
        <taxon>Chelicerata</taxon>
        <taxon>Arachnida</taxon>
        <taxon>Araneae</taxon>
        <taxon>Araneomorphae</taxon>
        <taxon>Entelegynae</taxon>
        <taxon>Araneoidea</taxon>
        <taxon>Nephilidae</taxon>
        <taxon>Trichonephila</taxon>
    </lineage>
</organism>
<dbReference type="Proteomes" id="UP000887159">
    <property type="component" value="Unassembled WGS sequence"/>
</dbReference>
<name>A0A8X6S5Q0_TRICX</name>
<reference evidence="1" key="1">
    <citation type="submission" date="2020-08" db="EMBL/GenBank/DDBJ databases">
        <title>Multicomponent nature underlies the extraordinary mechanical properties of spider dragline silk.</title>
        <authorList>
            <person name="Kono N."/>
            <person name="Nakamura H."/>
            <person name="Mori M."/>
            <person name="Yoshida Y."/>
            <person name="Ohtoshi R."/>
            <person name="Malay A.D."/>
            <person name="Moran D.A.P."/>
            <person name="Tomita M."/>
            <person name="Numata K."/>
            <person name="Arakawa K."/>
        </authorList>
    </citation>
    <scope>NUCLEOTIDE SEQUENCE</scope>
</reference>